<evidence type="ECO:0000256" key="1">
    <source>
        <dbReference type="ARBA" id="ARBA00006854"/>
    </source>
</evidence>
<dbReference type="EMBL" id="ML976000">
    <property type="protein sequence ID" value="KAF1947101.1"/>
    <property type="molecule type" value="Genomic_DNA"/>
</dbReference>
<dbReference type="Pfam" id="PF07814">
    <property type="entry name" value="WAPL"/>
    <property type="match status" value="1"/>
</dbReference>
<dbReference type="InterPro" id="IPR022771">
    <property type="entry name" value="WAPL_C"/>
</dbReference>
<feature type="compositionally biased region" description="Low complexity" evidence="2">
    <location>
        <begin position="146"/>
        <end position="156"/>
    </location>
</feature>
<feature type="compositionally biased region" description="Polar residues" evidence="2">
    <location>
        <begin position="387"/>
        <end position="399"/>
    </location>
</feature>
<feature type="compositionally biased region" description="Low complexity" evidence="2">
    <location>
        <begin position="460"/>
        <end position="472"/>
    </location>
</feature>
<organism evidence="4 5">
    <name type="scientific">Clathrospora elynae</name>
    <dbReference type="NCBI Taxonomy" id="706981"/>
    <lineage>
        <taxon>Eukaryota</taxon>
        <taxon>Fungi</taxon>
        <taxon>Dikarya</taxon>
        <taxon>Ascomycota</taxon>
        <taxon>Pezizomycotina</taxon>
        <taxon>Dothideomycetes</taxon>
        <taxon>Pleosporomycetidae</taxon>
        <taxon>Pleosporales</taxon>
        <taxon>Diademaceae</taxon>
        <taxon>Clathrospora</taxon>
    </lineage>
</organism>
<dbReference type="AlphaFoldDB" id="A0A6A5T399"/>
<sequence length="1089" mass="119278">MATMLANFTSADRRKKVVTYSKSSRLSTVPSPAPVQNDDAPSPERPRKHAAASNGSLKKAGETLKAGNRPGNARAKADKVDIFEVPSEDEFLSRLIKPAKKLPAKRPTPKQDFEVPTSEDKAPKKVAKPSKATEPLCKPENARPAATVTKKQQKPVQAPPPSSSDPIAPRTLRGKAPQPAEVARKAVQNGGSVQRPTVKAKASSRATTPAPPIAKAQKNVRPVQELPSRKAPAKPQPKPSEDLDMFDVPSSDEEAPLIARKPSRQIPAGKTKEPLEKTNPTKSDSRKGAADSDDSNASKKRKRQGSVSSISTVKAVVGPKREPSATPQRSRKYQKKQDSVSPVHESQNQSTARPARDTQPTVPAINKPRRTRLRTVPVLAPPKIAKGQSSPATLSSMLPSRQAPKPSPVAEVPEVAEREDETMYEIPEPLTTPVHASKATIPCSTTPRQKVLFSGLLGESSSSTTSMPSISTLRLTDRNPRSLVGALSRSKSDVSYSAQARKTRLIDTLKPVESSSEDEDEDNTSESGQELGERMISNHPALKPSQEPRHRRPVAEISSHDMDVNVQAAADSQTSQATSGFGIRSKLTYAMSRSYLQEANPEDDLLISMDLGDDAQKKDSISEDEQESTSQAQAYHELKSRGRNYVFQQEAQTMIDDISSTTNNSIRRNTMMELGTKMADETYSSQLLDSTLAPQFFRHIASGGEIIFDFATAVATIFILQTNPTYTVLDQLHAIGMVNTLVKLAGNDADVRRISKDRKTNMSKIAQESMGSFRTLAQQSSFWSNRKPEKLTPQLVALKALELLIVGLRTAGNTEPLLDQTMILQLVELASKPSERLKSNQGALEDALVLDMVLSILESVSATRQKQSMWSTGVLQHIAEFMPIFFRPNATASTMLAVKLCMNLTNNKPKACQQFSDKAFIQPLMLSIIEKFRLLDADLAQEERTGVLESLILSLGAMINLAEFSDKTRLNVDDDEQMVATLVKIFLERSERASQADSMEESHSGVAVGYLTVLLGNLCLNASVRSKIRALLPKKRLDLLINKIKEFVRVHEHVDSTTDQFEGAEGQETYQNYTARLLLVVEKLEKAPT</sequence>
<evidence type="ECO:0000313" key="4">
    <source>
        <dbReference type="EMBL" id="KAF1947101.1"/>
    </source>
</evidence>
<feature type="region of interest" description="Disordered" evidence="2">
    <location>
        <begin position="1"/>
        <end position="420"/>
    </location>
</feature>
<proteinExistence type="inferred from homology"/>
<keyword evidence="5" id="KW-1185">Reference proteome</keyword>
<feature type="region of interest" description="Disordered" evidence="2">
    <location>
        <begin position="505"/>
        <end position="530"/>
    </location>
</feature>
<dbReference type="PANTHER" id="PTHR22100">
    <property type="entry name" value="WINGS APART-LIKE PROTEIN HOMOLOG"/>
    <property type="match status" value="1"/>
</dbReference>
<gene>
    <name evidence="4" type="ORF">EJ02DRAFT_392951</name>
</gene>
<dbReference type="InterPro" id="IPR039874">
    <property type="entry name" value="WAPL"/>
</dbReference>
<dbReference type="InterPro" id="IPR011989">
    <property type="entry name" value="ARM-like"/>
</dbReference>
<reference evidence="4" key="1">
    <citation type="journal article" date="2020" name="Stud. Mycol.">
        <title>101 Dothideomycetes genomes: a test case for predicting lifestyles and emergence of pathogens.</title>
        <authorList>
            <person name="Haridas S."/>
            <person name="Albert R."/>
            <person name="Binder M."/>
            <person name="Bloem J."/>
            <person name="Labutti K."/>
            <person name="Salamov A."/>
            <person name="Andreopoulos B."/>
            <person name="Baker S."/>
            <person name="Barry K."/>
            <person name="Bills G."/>
            <person name="Bluhm B."/>
            <person name="Cannon C."/>
            <person name="Castanera R."/>
            <person name="Culley D."/>
            <person name="Daum C."/>
            <person name="Ezra D."/>
            <person name="Gonzalez J."/>
            <person name="Henrissat B."/>
            <person name="Kuo A."/>
            <person name="Liang C."/>
            <person name="Lipzen A."/>
            <person name="Lutzoni F."/>
            <person name="Magnuson J."/>
            <person name="Mondo S."/>
            <person name="Nolan M."/>
            <person name="Ohm R."/>
            <person name="Pangilinan J."/>
            <person name="Park H.-J."/>
            <person name="Ramirez L."/>
            <person name="Alfaro M."/>
            <person name="Sun H."/>
            <person name="Tritt A."/>
            <person name="Yoshinaga Y."/>
            <person name="Zwiers L.-H."/>
            <person name="Turgeon B."/>
            <person name="Goodwin S."/>
            <person name="Spatafora J."/>
            <person name="Crous P."/>
            <person name="Grigoriev I."/>
        </authorList>
    </citation>
    <scope>NUCLEOTIDE SEQUENCE</scope>
    <source>
        <strain evidence="4">CBS 161.51</strain>
    </source>
</reference>
<name>A0A6A5T399_9PLEO</name>
<evidence type="ECO:0000313" key="5">
    <source>
        <dbReference type="Proteomes" id="UP000800038"/>
    </source>
</evidence>
<accession>A0A6A5T399</accession>
<protein>
    <recommendedName>
        <fullName evidence="3">Wings apart-like protein C-terminal domain-containing protein</fullName>
    </recommendedName>
</protein>
<dbReference type="Gene3D" id="1.25.10.10">
    <property type="entry name" value="Leucine-rich Repeat Variant"/>
    <property type="match status" value="1"/>
</dbReference>
<feature type="compositionally biased region" description="Acidic residues" evidence="2">
    <location>
        <begin position="515"/>
        <end position="524"/>
    </location>
</feature>
<dbReference type="PANTHER" id="PTHR22100:SF13">
    <property type="entry name" value="WINGS APART-LIKE PROTEIN HOMOLOG"/>
    <property type="match status" value="1"/>
</dbReference>
<dbReference type="Proteomes" id="UP000800038">
    <property type="component" value="Unassembled WGS sequence"/>
</dbReference>
<evidence type="ECO:0000256" key="2">
    <source>
        <dbReference type="SAM" id="MobiDB-lite"/>
    </source>
</evidence>
<dbReference type="OrthoDB" id="78088at2759"/>
<feature type="compositionally biased region" description="Acidic residues" evidence="2">
    <location>
        <begin position="242"/>
        <end position="255"/>
    </location>
</feature>
<feature type="compositionally biased region" description="Basic residues" evidence="2">
    <location>
        <begin position="97"/>
        <end position="108"/>
    </location>
</feature>
<comment type="similarity">
    <text evidence="1">Belongs to the WAPL family.</text>
</comment>
<feature type="domain" description="Wings apart-like protein C-terminal" evidence="3">
    <location>
        <begin position="634"/>
        <end position="967"/>
    </location>
</feature>
<evidence type="ECO:0000259" key="3">
    <source>
        <dbReference type="Pfam" id="PF07814"/>
    </source>
</evidence>
<feature type="compositionally biased region" description="Basic and acidic residues" evidence="2">
    <location>
        <begin position="109"/>
        <end position="123"/>
    </location>
</feature>
<feature type="compositionally biased region" description="Polar residues" evidence="2">
    <location>
        <begin position="20"/>
        <end position="30"/>
    </location>
</feature>
<feature type="region of interest" description="Disordered" evidence="2">
    <location>
        <begin position="457"/>
        <end position="476"/>
    </location>
</feature>
<feature type="compositionally biased region" description="Polar residues" evidence="2">
    <location>
        <begin position="1"/>
        <end position="10"/>
    </location>
</feature>